<dbReference type="InterPro" id="IPR001296">
    <property type="entry name" value="Glyco_trans_1"/>
</dbReference>
<dbReference type="Pfam" id="PF00534">
    <property type="entry name" value="Glycos_transf_1"/>
    <property type="match status" value="1"/>
</dbReference>
<dbReference type="EMBL" id="LT607750">
    <property type="protein sequence ID" value="SCG59184.1"/>
    <property type="molecule type" value="Genomic_DNA"/>
</dbReference>
<dbReference type="AlphaFoldDB" id="A0A1C5ILL0"/>
<dbReference type="PANTHER" id="PTHR46401:SF2">
    <property type="entry name" value="GLYCOSYLTRANSFERASE WBBK-RELATED"/>
    <property type="match status" value="1"/>
</dbReference>
<reference evidence="3 4" key="1">
    <citation type="submission" date="2016-06" db="EMBL/GenBank/DDBJ databases">
        <authorList>
            <person name="Kjaerup R.B."/>
            <person name="Dalgaard T.S."/>
            <person name="Juul-Madsen H.R."/>
        </authorList>
    </citation>
    <scope>NUCLEOTIDE SEQUENCE [LARGE SCALE GENOMIC DNA]</scope>
    <source>
        <strain evidence="3 4">DSM 43904</strain>
    </source>
</reference>
<accession>A0A1C5ILL0</accession>
<keyword evidence="4" id="KW-1185">Reference proteome</keyword>
<evidence type="ECO:0000313" key="4">
    <source>
        <dbReference type="Proteomes" id="UP000198217"/>
    </source>
</evidence>
<dbReference type="Gene3D" id="3.40.50.2000">
    <property type="entry name" value="Glycogen Phosphorylase B"/>
    <property type="match status" value="1"/>
</dbReference>
<dbReference type="Proteomes" id="UP000198217">
    <property type="component" value="Chromosome I"/>
</dbReference>
<name>A0A1C5ILL0_9ACTN</name>
<dbReference type="GO" id="GO:0009103">
    <property type="term" value="P:lipopolysaccharide biosynthetic process"/>
    <property type="evidence" value="ECO:0007669"/>
    <property type="project" value="TreeGrafter"/>
</dbReference>
<dbReference type="SUPFAM" id="SSF53756">
    <property type="entry name" value="UDP-Glycosyltransferase/glycogen phosphorylase"/>
    <property type="match status" value="1"/>
</dbReference>
<feature type="domain" description="Glycosyl transferase family 1" evidence="2">
    <location>
        <begin position="236"/>
        <end position="293"/>
    </location>
</feature>
<sequence>MIRWATGLARGAARRYGRAADLRWRQLPRFTVSRRSTGRPTVYYLAPVTTGIFGGIRNLYRHVDNLNAVGISAAVVHPRPGHRCSWFVNDTRVMSAAEVILTPEDLLVIPECYGPGLGAVPDGARVVIFNQGAYITFDHVPFETTRAGAPYAGLPGLVGLLAVSQDNAALLRYTFPDLPVGIARPVIDPALFHPSTEPPARRIAHLTHRRREEREQLRHMLRARGLFERWQEAPIVGRSESETAAIMRGSAIFLSFSHREGFGLPPAEAMASGCFVVGYPGLGGREYFEPPECAPVPDGDLLAFARAVEAACAAHDDDPETFRKSGLAASERILARYSVDALRAELLAFYTPLLRGVG</sequence>
<keyword evidence="1 3" id="KW-0808">Transferase</keyword>
<gene>
    <name evidence="3" type="ORF">GA0070609_3520</name>
</gene>
<dbReference type="GO" id="GO:0016757">
    <property type="term" value="F:glycosyltransferase activity"/>
    <property type="evidence" value="ECO:0007669"/>
    <property type="project" value="InterPro"/>
</dbReference>
<evidence type="ECO:0000256" key="1">
    <source>
        <dbReference type="ARBA" id="ARBA00022679"/>
    </source>
</evidence>
<protein>
    <submittedName>
        <fullName evidence="3">Glycosyl transferases group 1</fullName>
    </submittedName>
</protein>
<evidence type="ECO:0000259" key="2">
    <source>
        <dbReference type="Pfam" id="PF00534"/>
    </source>
</evidence>
<evidence type="ECO:0000313" key="3">
    <source>
        <dbReference type="EMBL" id="SCG59184.1"/>
    </source>
</evidence>
<dbReference type="PANTHER" id="PTHR46401">
    <property type="entry name" value="GLYCOSYLTRANSFERASE WBBK-RELATED"/>
    <property type="match status" value="1"/>
</dbReference>
<organism evidence="3 4">
    <name type="scientific">Micromonospora echinaurantiaca</name>
    <dbReference type="NCBI Taxonomy" id="47857"/>
    <lineage>
        <taxon>Bacteria</taxon>
        <taxon>Bacillati</taxon>
        <taxon>Actinomycetota</taxon>
        <taxon>Actinomycetes</taxon>
        <taxon>Micromonosporales</taxon>
        <taxon>Micromonosporaceae</taxon>
        <taxon>Micromonospora</taxon>
    </lineage>
</organism>
<proteinExistence type="predicted"/>